<gene>
    <name evidence="1" type="ORF">PsYK624_151370</name>
</gene>
<evidence type="ECO:0000313" key="2">
    <source>
        <dbReference type="Proteomes" id="UP000703269"/>
    </source>
</evidence>
<organism evidence="1 2">
    <name type="scientific">Phanerochaete sordida</name>
    <dbReference type="NCBI Taxonomy" id="48140"/>
    <lineage>
        <taxon>Eukaryota</taxon>
        <taxon>Fungi</taxon>
        <taxon>Dikarya</taxon>
        <taxon>Basidiomycota</taxon>
        <taxon>Agaricomycotina</taxon>
        <taxon>Agaricomycetes</taxon>
        <taxon>Polyporales</taxon>
        <taxon>Phanerochaetaceae</taxon>
        <taxon>Phanerochaete</taxon>
    </lineage>
</organism>
<name>A0A9P3GPQ0_9APHY</name>
<sequence>MNAKENSGEGGKWTAWINRSSQGFLADDTPLRVVLQNPNPSGLCKSWYKADTTVCPPAAMPNSPGVANDAVRQE</sequence>
<accession>A0A9P3GPQ0</accession>
<protein>
    <submittedName>
        <fullName evidence="1">Uncharacterized protein</fullName>
    </submittedName>
</protein>
<dbReference type="EMBL" id="BPQB01000096">
    <property type="protein sequence ID" value="GJE98901.1"/>
    <property type="molecule type" value="Genomic_DNA"/>
</dbReference>
<dbReference type="Proteomes" id="UP000703269">
    <property type="component" value="Unassembled WGS sequence"/>
</dbReference>
<dbReference type="AlphaFoldDB" id="A0A9P3GPQ0"/>
<evidence type="ECO:0000313" key="1">
    <source>
        <dbReference type="EMBL" id="GJE98901.1"/>
    </source>
</evidence>
<comment type="caution">
    <text evidence="1">The sequence shown here is derived from an EMBL/GenBank/DDBJ whole genome shotgun (WGS) entry which is preliminary data.</text>
</comment>
<keyword evidence="2" id="KW-1185">Reference proteome</keyword>
<proteinExistence type="predicted"/>
<reference evidence="1 2" key="1">
    <citation type="submission" date="2021-08" db="EMBL/GenBank/DDBJ databases">
        <title>Draft Genome Sequence of Phanerochaete sordida strain YK-624.</title>
        <authorList>
            <person name="Mori T."/>
            <person name="Dohra H."/>
            <person name="Suzuki T."/>
            <person name="Kawagishi H."/>
            <person name="Hirai H."/>
        </authorList>
    </citation>
    <scope>NUCLEOTIDE SEQUENCE [LARGE SCALE GENOMIC DNA]</scope>
    <source>
        <strain evidence="1 2">YK-624</strain>
    </source>
</reference>